<dbReference type="Pfam" id="PF22725">
    <property type="entry name" value="GFO_IDH_MocA_C3"/>
    <property type="match status" value="1"/>
</dbReference>
<protein>
    <recommendedName>
        <fullName evidence="4">Gfo/Idh/MocA-like oxidoreductase N-terminal domain-containing protein</fullName>
    </recommendedName>
</protein>
<evidence type="ECO:0000313" key="3">
    <source>
        <dbReference type="EMBL" id="SVA17777.1"/>
    </source>
</evidence>
<sequence length="328" mass="36984">MGDIKICVIGAGRWGKNHIRTLFELGALGGVVDPDAQQRNKIKELFPQAACFDSLENAFQTNFDGYVVATPPVTHIDLTKDILKKKTPVLVEKPLTLSVEAGMKIQSLIKNLDGKLIVGHLLLFHPAIIKMKEMIEDGIIGDLQYIYSNRLNLGVVRKEENVFWSFAPHDISLFQFFTESFPVEVQSSGGAFIQKNIHDTTITYLKYPDGVQGHIYVSWLHPFKEHRLVIIGSKGSLHFEDSTENKPLLFYEKDSDPDLNLLSLKNKPSRKIEYEQTLPLTNELKYFIDVVRGKKIDKATFDEGLDVVKILEMATNSLTNKTLPISPS</sequence>
<evidence type="ECO:0008006" key="4">
    <source>
        <dbReference type="Google" id="ProtNLM"/>
    </source>
</evidence>
<dbReference type="GO" id="GO:0000166">
    <property type="term" value="F:nucleotide binding"/>
    <property type="evidence" value="ECO:0007669"/>
    <property type="project" value="InterPro"/>
</dbReference>
<evidence type="ECO:0000259" key="2">
    <source>
        <dbReference type="Pfam" id="PF22725"/>
    </source>
</evidence>
<dbReference type="InterPro" id="IPR000683">
    <property type="entry name" value="Gfo/Idh/MocA-like_OxRdtase_N"/>
</dbReference>
<feature type="domain" description="GFO/IDH/MocA-like oxidoreductase" evidence="2">
    <location>
        <begin position="129"/>
        <end position="237"/>
    </location>
</feature>
<dbReference type="SUPFAM" id="SSF55347">
    <property type="entry name" value="Glyceraldehyde-3-phosphate dehydrogenase-like, C-terminal domain"/>
    <property type="match status" value="1"/>
</dbReference>
<dbReference type="InterPro" id="IPR055170">
    <property type="entry name" value="GFO_IDH_MocA-like_dom"/>
</dbReference>
<gene>
    <name evidence="3" type="ORF">METZ01_LOCUS70631</name>
</gene>
<feature type="domain" description="Gfo/Idh/MocA-like oxidoreductase N-terminal" evidence="1">
    <location>
        <begin position="4"/>
        <end position="120"/>
    </location>
</feature>
<evidence type="ECO:0000259" key="1">
    <source>
        <dbReference type="Pfam" id="PF01408"/>
    </source>
</evidence>
<name>A0A381TSA2_9ZZZZ</name>
<dbReference type="PANTHER" id="PTHR43377:SF6">
    <property type="entry name" value="GFO_IDH_MOCA-LIKE OXIDOREDUCTASE N-TERMINAL DOMAIN-CONTAINING PROTEIN"/>
    <property type="match status" value="1"/>
</dbReference>
<dbReference type="InterPro" id="IPR036291">
    <property type="entry name" value="NAD(P)-bd_dom_sf"/>
</dbReference>
<accession>A0A381TSA2</accession>
<dbReference type="PANTHER" id="PTHR43377">
    <property type="entry name" value="BILIVERDIN REDUCTASE A"/>
    <property type="match status" value="1"/>
</dbReference>
<dbReference type="SUPFAM" id="SSF51735">
    <property type="entry name" value="NAD(P)-binding Rossmann-fold domains"/>
    <property type="match status" value="1"/>
</dbReference>
<reference evidence="3" key="1">
    <citation type="submission" date="2018-05" db="EMBL/GenBank/DDBJ databases">
        <authorList>
            <person name="Lanie J.A."/>
            <person name="Ng W.-L."/>
            <person name="Kazmierczak K.M."/>
            <person name="Andrzejewski T.M."/>
            <person name="Davidsen T.M."/>
            <person name="Wayne K.J."/>
            <person name="Tettelin H."/>
            <person name="Glass J.I."/>
            <person name="Rusch D."/>
            <person name="Podicherti R."/>
            <person name="Tsui H.-C.T."/>
            <person name="Winkler M.E."/>
        </authorList>
    </citation>
    <scope>NUCLEOTIDE SEQUENCE</scope>
</reference>
<proteinExistence type="predicted"/>
<dbReference type="Gene3D" id="3.40.50.720">
    <property type="entry name" value="NAD(P)-binding Rossmann-like Domain"/>
    <property type="match status" value="1"/>
</dbReference>
<dbReference type="Pfam" id="PF01408">
    <property type="entry name" value="GFO_IDH_MocA"/>
    <property type="match status" value="1"/>
</dbReference>
<dbReference type="InterPro" id="IPR051450">
    <property type="entry name" value="Gfo/Idh/MocA_Oxidoreductases"/>
</dbReference>
<dbReference type="EMBL" id="UINC01004914">
    <property type="protein sequence ID" value="SVA17777.1"/>
    <property type="molecule type" value="Genomic_DNA"/>
</dbReference>
<organism evidence="3">
    <name type="scientific">marine metagenome</name>
    <dbReference type="NCBI Taxonomy" id="408172"/>
    <lineage>
        <taxon>unclassified sequences</taxon>
        <taxon>metagenomes</taxon>
        <taxon>ecological metagenomes</taxon>
    </lineage>
</organism>
<dbReference type="Gene3D" id="3.30.360.10">
    <property type="entry name" value="Dihydrodipicolinate Reductase, domain 2"/>
    <property type="match status" value="1"/>
</dbReference>
<dbReference type="AlphaFoldDB" id="A0A381TSA2"/>